<evidence type="ECO:0000313" key="10">
    <source>
        <dbReference type="Proteomes" id="UP000886800"/>
    </source>
</evidence>
<dbReference type="InterPro" id="IPR041546">
    <property type="entry name" value="ClpA/ClpB_AAA_lid"/>
</dbReference>
<evidence type="ECO:0000259" key="8">
    <source>
        <dbReference type="PROSITE" id="PS51903"/>
    </source>
</evidence>
<keyword evidence="4 6" id="KW-0143">Chaperone</keyword>
<feature type="coiled-coil region" evidence="7">
    <location>
        <begin position="415"/>
        <end position="468"/>
    </location>
</feature>
<evidence type="ECO:0000256" key="4">
    <source>
        <dbReference type="ARBA" id="ARBA00023186"/>
    </source>
</evidence>
<dbReference type="InterPro" id="IPR004176">
    <property type="entry name" value="Clp_R_N"/>
</dbReference>
<dbReference type="CDD" id="cd00009">
    <property type="entry name" value="AAA"/>
    <property type="match status" value="1"/>
</dbReference>
<keyword evidence="7" id="KW-0175">Coiled coil</keyword>
<dbReference type="FunFam" id="3.40.50.300:FF:000010">
    <property type="entry name" value="Chaperone clpB 1, putative"/>
    <property type="match status" value="1"/>
</dbReference>
<dbReference type="InterPro" id="IPR027417">
    <property type="entry name" value="P-loop_NTPase"/>
</dbReference>
<dbReference type="PROSITE" id="PS00870">
    <property type="entry name" value="CLPAB_1"/>
    <property type="match status" value="1"/>
</dbReference>
<dbReference type="PANTHER" id="PTHR11638">
    <property type="entry name" value="ATP-DEPENDENT CLP PROTEASE"/>
    <property type="match status" value="1"/>
</dbReference>
<dbReference type="GO" id="GO:0006508">
    <property type="term" value="P:proteolysis"/>
    <property type="evidence" value="ECO:0007669"/>
    <property type="project" value="UniProtKB-KW"/>
</dbReference>
<dbReference type="AlphaFoldDB" id="A0A9D2B8F8"/>
<dbReference type="GO" id="GO:0016887">
    <property type="term" value="F:ATP hydrolysis activity"/>
    <property type="evidence" value="ECO:0007669"/>
    <property type="project" value="InterPro"/>
</dbReference>
<gene>
    <name evidence="9" type="ORF">H9736_07615</name>
</gene>
<dbReference type="Gene3D" id="1.10.8.60">
    <property type="match status" value="2"/>
</dbReference>
<comment type="similarity">
    <text evidence="6">Belongs to the ClpA/ClpB family.</text>
</comment>
<dbReference type="InterPro" id="IPR003959">
    <property type="entry name" value="ATPase_AAA_core"/>
</dbReference>
<evidence type="ECO:0000256" key="5">
    <source>
        <dbReference type="PROSITE-ProRule" id="PRU01251"/>
    </source>
</evidence>
<dbReference type="Pfam" id="PF10431">
    <property type="entry name" value="ClpB_D2-small"/>
    <property type="match status" value="1"/>
</dbReference>
<organism evidence="9 10">
    <name type="scientific">Candidatus Anaerotruncus excrementipullorum</name>
    <dbReference type="NCBI Taxonomy" id="2838465"/>
    <lineage>
        <taxon>Bacteria</taxon>
        <taxon>Bacillati</taxon>
        <taxon>Bacillota</taxon>
        <taxon>Clostridia</taxon>
        <taxon>Eubacteriales</taxon>
        <taxon>Oscillospiraceae</taxon>
        <taxon>Anaerotruncus</taxon>
    </lineage>
</organism>
<dbReference type="InterPro" id="IPR001270">
    <property type="entry name" value="ClpA/B"/>
</dbReference>
<dbReference type="Pfam" id="PF00004">
    <property type="entry name" value="AAA"/>
    <property type="match status" value="1"/>
</dbReference>
<dbReference type="SUPFAM" id="SSF81923">
    <property type="entry name" value="Double Clp-N motif"/>
    <property type="match status" value="1"/>
</dbReference>
<evidence type="ECO:0000256" key="3">
    <source>
        <dbReference type="ARBA" id="ARBA00022840"/>
    </source>
</evidence>
<dbReference type="PRINTS" id="PR00300">
    <property type="entry name" value="CLPPROTEASEA"/>
</dbReference>
<dbReference type="Gene3D" id="3.40.50.300">
    <property type="entry name" value="P-loop containing nucleotide triphosphate hydrolases"/>
    <property type="match status" value="2"/>
</dbReference>
<feature type="domain" description="Clp R" evidence="8">
    <location>
        <begin position="6"/>
        <end position="148"/>
    </location>
</feature>
<dbReference type="Gene3D" id="4.10.860.10">
    <property type="entry name" value="UVR domain"/>
    <property type="match status" value="1"/>
</dbReference>
<proteinExistence type="inferred from homology"/>
<dbReference type="SUPFAM" id="SSF52540">
    <property type="entry name" value="P-loop containing nucleoside triphosphate hydrolases"/>
    <property type="match status" value="2"/>
</dbReference>
<dbReference type="EMBL" id="DXES01000164">
    <property type="protein sequence ID" value="HIX66102.1"/>
    <property type="molecule type" value="Genomic_DNA"/>
</dbReference>
<dbReference type="Proteomes" id="UP000886800">
    <property type="component" value="Unassembled WGS sequence"/>
</dbReference>
<reference evidence="9" key="2">
    <citation type="submission" date="2021-04" db="EMBL/GenBank/DDBJ databases">
        <authorList>
            <person name="Gilroy R."/>
        </authorList>
    </citation>
    <scope>NUCLEOTIDE SEQUENCE</scope>
    <source>
        <strain evidence="9">CHK188-5543</strain>
    </source>
</reference>
<dbReference type="GO" id="GO:0008233">
    <property type="term" value="F:peptidase activity"/>
    <property type="evidence" value="ECO:0007669"/>
    <property type="project" value="UniProtKB-KW"/>
</dbReference>
<comment type="caution">
    <text evidence="9">The sequence shown here is derived from an EMBL/GenBank/DDBJ whole genome shotgun (WGS) entry which is preliminary data.</text>
</comment>
<dbReference type="FunFam" id="3.40.50.300:FF:000025">
    <property type="entry name" value="ATP-dependent Clp protease subunit"/>
    <property type="match status" value="1"/>
</dbReference>
<protein>
    <submittedName>
        <fullName evidence="9">ATP-dependent Clp protease ATP-binding subunit</fullName>
    </submittedName>
</protein>
<evidence type="ECO:0000313" key="9">
    <source>
        <dbReference type="EMBL" id="HIX66102.1"/>
    </source>
</evidence>
<evidence type="ECO:0000256" key="1">
    <source>
        <dbReference type="ARBA" id="ARBA00022737"/>
    </source>
</evidence>
<dbReference type="GO" id="GO:0034605">
    <property type="term" value="P:cellular response to heat"/>
    <property type="evidence" value="ECO:0007669"/>
    <property type="project" value="TreeGrafter"/>
</dbReference>
<dbReference type="CDD" id="cd19499">
    <property type="entry name" value="RecA-like_ClpB_Hsp104-like"/>
    <property type="match status" value="1"/>
</dbReference>
<accession>A0A9D2B8F8</accession>
<dbReference type="InterPro" id="IPR028299">
    <property type="entry name" value="ClpA/B_CS2"/>
</dbReference>
<dbReference type="Pfam" id="PF17871">
    <property type="entry name" value="AAA_lid_9"/>
    <property type="match status" value="1"/>
</dbReference>
<dbReference type="InterPro" id="IPR050130">
    <property type="entry name" value="ClpA_ClpB"/>
</dbReference>
<dbReference type="PANTHER" id="PTHR11638:SF18">
    <property type="entry name" value="HEAT SHOCK PROTEIN 104"/>
    <property type="match status" value="1"/>
</dbReference>
<dbReference type="Gene3D" id="1.10.1780.10">
    <property type="entry name" value="Clp, N-terminal domain"/>
    <property type="match status" value="1"/>
</dbReference>
<keyword evidence="9" id="KW-0645">Protease</keyword>
<dbReference type="InterPro" id="IPR003593">
    <property type="entry name" value="AAA+_ATPase"/>
</dbReference>
<dbReference type="PROSITE" id="PS51903">
    <property type="entry name" value="CLP_R"/>
    <property type="match status" value="1"/>
</dbReference>
<dbReference type="Pfam" id="PF02861">
    <property type="entry name" value="Clp_N"/>
    <property type="match status" value="1"/>
</dbReference>
<dbReference type="InterPro" id="IPR036628">
    <property type="entry name" value="Clp_N_dom_sf"/>
</dbReference>
<dbReference type="Pfam" id="PF07724">
    <property type="entry name" value="AAA_2"/>
    <property type="match status" value="1"/>
</dbReference>
<keyword evidence="1 5" id="KW-0677">Repeat</keyword>
<keyword evidence="2 6" id="KW-0547">Nucleotide-binding</keyword>
<dbReference type="InterPro" id="IPR019489">
    <property type="entry name" value="Clp_ATPase_C"/>
</dbReference>
<keyword evidence="9" id="KW-0378">Hydrolase</keyword>
<evidence type="ECO:0000256" key="2">
    <source>
        <dbReference type="ARBA" id="ARBA00022741"/>
    </source>
</evidence>
<keyword evidence="3 6" id="KW-0067">ATP-binding</keyword>
<dbReference type="SMART" id="SM01086">
    <property type="entry name" value="ClpB_D2-small"/>
    <property type="match status" value="1"/>
</dbReference>
<reference evidence="9" key="1">
    <citation type="journal article" date="2021" name="PeerJ">
        <title>Extensive microbial diversity within the chicken gut microbiome revealed by metagenomics and culture.</title>
        <authorList>
            <person name="Gilroy R."/>
            <person name="Ravi A."/>
            <person name="Getino M."/>
            <person name="Pursley I."/>
            <person name="Horton D.L."/>
            <person name="Alikhan N.F."/>
            <person name="Baker D."/>
            <person name="Gharbi K."/>
            <person name="Hall N."/>
            <person name="Watson M."/>
            <person name="Adriaenssens E.M."/>
            <person name="Foster-Nyarko E."/>
            <person name="Jarju S."/>
            <person name="Secka A."/>
            <person name="Antonio M."/>
            <person name="Oren A."/>
            <person name="Chaudhuri R.R."/>
            <person name="La Ragione R."/>
            <person name="Hildebrand F."/>
            <person name="Pallen M.J."/>
        </authorList>
    </citation>
    <scope>NUCLEOTIDE SEQUENCE</scope>
    <source>
        <strain evidence="9">CHK188-5543</strain>
    </source>
</reference>
<name>A0A9D2B8F8_9FIRM</name>
<dbReference type="GO" id="GO:0005737">
    <property type="term" value="C:cytoplasm"/>
    <property type="evidence" value="ECO:0007669"/>
    <property type="project" value="TreeGrafter"/>
</dbReference>
<sequence length="815" mass="90796">MHLFKFNGFTAKANLAINCAIEEASALGHTYIGSEHLLLGLLVEGSGIAYAVLQKYEVTAQRLRELLIKAVGRGMRSVLSPADITPRCRRILELSLIQSRMNGVALAGTEQILANLLKEPESYGVRFLRQMSVDPEQLARQIGEFSQGAGAELIGAKRLPPRGRTGQRTPLVDKYSRDLTEMARQGKLDPVIGRDKEVERVLQILTRRTKNNPCLIGEAGVGKTAVAEAIAQRIADQEVPEKLRGKRLVELNLTNLVAGTKYRGDFEERIKNTIEEVVSAGNIIVFIDELHTIIGTGAAEGAVDAANILKPQLARGELQLIGATTVEEYRKFIEKDSALERRFQSVLVEEPSEETCIAILKGLRERYESYHELHITDGAIEAAVRLSVRYLPDRKLPDKAIDLIDEAGARLRMHQMETAGGIQELEEKLESLQEEKPAALVAQDFAFAAQLRERENGLLLQLQEAETREDWEEEPPALPVLDTPEVAQLVSDITGIDVTRLTQAQSERLLHLEEDLHRQIIGQDQAVHAVASAIRRSRVGLQDPGRPLGSFLFLGPTGVGKTELSKALARCLFGDPRALIRLDMSEYMERHAVSKLVGAPPGYVGYEEGGQLTERVRRRPYSVLLLDEIEKAHPDFFNLLLQILEDGVLTDAQGRKVSFQNTIIIMTSNIGARQICEQGQLGFSPGGEGEAQQERIQKTVLSELKRCFKPEFLNRVDEVIVFQKLTRAQVRRIAENMLEALRARLERMSIRICFDASAAEQLSNDGFDPLYGARPLRRAIQSRIEDRLADELLQGTVKPGDTITCAWKNDQFIFQ</sequence>
<dbReference type="GO" id="GO:0005524">
    <property type="term" value="F:ATP binding"/>
    <property type="evidence" value="ECO:0007669"/>
    <property type="project" value="UniProtKB-KW"/>
</dbReference>
<evidence type="ECO:0000256" key="7">
    <source>
        <dbReference type="SAM" id="Coils"/>
    </source>
</evidence>
<dbReference type="SMART" id="SM00382">
    <property type="entry name" value="AAA"/>
    <property type="match status" value="2"/>
</dbReference>
<dbReference type="PROSITE" id="PS00871">
    <property type="entry name" value="CLPAB_2"/>
    <property type="match status" value="1"/>
</dbReference>
<evidence type="ECO:0000256" key="6">
    <source>
        <dbReference type="RuleBase" id="RU004432"/>
    </source>
</evidence>
<dbReference type="InterPro" id="IPR018368">
    <property type="entry name" value="ClpA/B_CS1"/>
</dbReference>